<dbReference type="PROSITE" id="PS51371">
    <property type="entry name" value="CBS"/>
    <property type="match status" value="1"/>
</dbReference>
<dbReference type="InterPro" id="IPR002550">
    <property type="entry name" value="CNNM"/>
</dbReference>
<reference evidence="13 14" key="1">
    <citation type="submission" date="2024-05" db="EMBL/GenBank/DDBJ databases">
        <authorList>
            <consortium name="Candidatus Magnetaquicoccaceae bacterium FCR-1 genome sequencing consortium"/>
            <person name="Shimoshige H."/>
            <person name="Shimamura S."/>
            <person name="Taoka A."/>
            <person name="Kobayashi H."/>
            <person name="Maekawa T."/>
        </authorList>
    </citation>
    <scope>NUCLEOTIDE SEQUENCE [LARGE SCALE GENOMIC DNA]</scope>
    <source>
        <strain evidence="13 14">FCR-1</strain>
    </source>
</reference>
<gene>
    <name evidence="13" type="ORF">SIID45300_00641</name>
</gene>
<evidence type="ECO:0000256" key="1">
    <source>
        <dbReference type="ARBA" id="ARBA00004651"/>
    </source>
</evidence>
<dbReference type="Gene3D" id="3.30.465.10">
    <property type="match status" value="1"/>
</dbReference>
<feature type="transmembrane region" description="Helical" evidence="10">
    <location>
        <begin position="99"/>
        <end position="119"/>
    </location>
</feature>
<evidence type="ECO:0000256" key="10">
    <source>
        <dbReference type="SAM" id="Phobius"/>
    </source>
</evidence>
<dbReference type="InterPro" id="IPR005170">
    <property type="entry name" value="Transptr-assoc_dom"/>
</dbReference>
<keyword evidence="3 9" id="KW-0812">Transmembrane</keyword>
<dbReference type="InterPro" id="IPR044751">
    <property type="entry name" value="Ion_transp-like_CBS"/>
</dbReference>
<dbReference type="Pfam" id="PF03471">
    <property type="entry name" value="CorC_HlyC"/>
    <property type="match status" value="1"/>
</dbReference>
<dbReference type="SUPFAM" id="SSF54631">
    <property type="entry name" value="CBS-domain pair"/>
    <property type="match status" value="1"/>
</dbReference>
<dbReference type="InterPro" id="IPR036318">
    <property type="entry name" value="FAD-bd_PCMH-like_sf"/>
</dbReference>
<evidence type="ECO:0000313" key="14">
    <source>
        <dbReference type="Proteomes" id="UP001628193"/>
    </source>
</evidence>
<keyword evidence="5 9" id="KW-1133">Transmembrane helix</keyword>
<feature type="transmembrane region" description="Helical" evidence="10">
    <location>
        <begin position="6"/>
        <end position="24"/>
    </location>
</feature>
<keyword evidence="4" id="KW-0677">Repeat</keyword>
<evidence type="ECO:0000256" key="2">
    <source>
        <dbReference type="ARBA" id="ARBA00022475"/>
    </source>
</evidence>
<evidence type="ECO:0000256" key="6">
    <source>
        <dbReference type="ARBA" id="ARBA00023122"/>
    </source>
</evidence>
<dbReference type="PANTHER" id="PTHR43099:SF5">
    <property type="entry name" value="HLYC_CORC FAMILY TRANSPORTER"/>
    <property type="match status" value="1"/>
</dbReference>
<dbReference type="InterPro" id="IPR051676">
    <property type="entry name" value="UPF0053_domain"/>
</dbReference>
<organism evidence="13 14">
    <name type="scientific">Candidatus Magnetaquiglobus chichijimensis</name>
    <dbReference type="NCBI Taxonomy" id="3141448"/>
    <lineage>
        <taxon>Bacteria</taxon>
        <taxon>Pseudomonadati</taxon>
        <taxon>Pseudomonadota</taxon>
        <taxon>Magnetococcia</taxon>
        <taxon>Magnetococcales</taxon>
        <taxon>Candidatus Magnetaquicoccaceae</taxon>
        <taxon>Candidatus Magnetaquiglobus</taxon>
    </lineage>
</organism>
<keyword evidence="7 9" id="KW-0472">Membrane</keyword>
<evidence type="ECO:0000256" key="7">
    <source>
        <dbReference type="ARBA" id="ARBA00023136"/>
    </source>
</evidence>
<keyword evidence="14" id="KW-1185">Reference proteome</keyword>
<keyword evidence="6 8" id="KW-0129">CBS domain</keyword>
<dbReference type="Pfam" id="PF00571">
    <property type="entry name" value="CBS"/>
    <property type="match status" value="1"/>
</dbReference>
<evidence type="ECO:0000259" key="12">
    <source>
        <dbReference type="PROSITE" id="PS51846"/>
    </source>
</evidence>
<evidence type="ECO:0000313" key="13">
    <source>
        <dbReference type="EMBL" id="GAB0056335.1"/>
    </source>
</evidence>
<keyword evidence="2" id="KW-1003">Cell membrane</keyword>
<evidence type="ECO:0000259" key="11">
    <source>
        <dbReference type="PROSITE" id="PS51371"/>
    </source>
</evidence>
<reference evidence="13 14" key="2">
    <citation type="submission" date="2024-09" db="EMBL/GenBank/DDBJ databases">
        <title>Draft genome sequence of Candidatus Magnetaquicoccaceae bacterium FCR-1.</title>
        <authorList>
            <person name="Shimoshige H."/>
            <person name="Shimamura S."/>
            <person name="Taoka A."/>
            <person name="Kobayashi H."/>
            <person name="Maekawa T."/>
        </authorList>
    </citation>
    <scope>NUCLEOTIDE SEQUENCE [LARGE SCALE GENOMIC DNA]</scope>
    <source>
        <strain evidence="13 14">FCR-1</strain>
    </source>
</reference>
<dbReference type="InterPro" id="IPR016169">
    <property type="entry name" value="FAD-bd_PCMH_sub2"/>
</dbReference>
<dbReference type="PANTHER" id="PTHR43099">
    <property type="entry name" value="UPF0053 PROTEIN YRKA"/>
    <property type="match status" value="1"/>
</dbReference>
<comment type="caution">
    <text evidence="13">The sequence shown here is derived from an EMBL/GenBank/DDBJ whole genome shotgun (WGS) entry which is preliminary data.</text>
</comment>
<sequence>MELFILLSMVLLNGLFSLAEMAVISSRKVRLQQLADAGSSGARIALSLGNDPSRFLATIQVGITTIGILSGAYGEAVFLKILIPWLEPLPLIGVHATEAGLVIIVVSITFVSLILGELLPKRLAQHHPESLAIFVAKPMYWLSRVAAPFIRLLSMTTEGLLRLLKLHHHNDPPVTEEEIQVLMRQGAEAGVFEEHEQLLVKRVLQMDSRRISDIMTPRMEIDLLNLQDDLDVNLRRIAESRHNRFPVCIGGLDEVVGVLDSTSLLKKTLMNEPIDLAALVRPPVFVPATIGITHLLEYFRRNRMGMVLVVDEFGGVAGAVTLTDLLQEMVGELEDCATAEDQSVVLREDGSMLLDGMLDLERLRELTGISTRFPFEDEGGYHTLAGLAMTMLERIPRVGDCFTWEGYRFEVVDMDRNRVDRLSVQHIGSGHQAGYNTQDPENLLPSP</sequence>
<dbReference type="Gene3D" id="3.10.580.10">
    <property type="entry name" value="CBS-domain"/>
    <property type="match status" value="1"/>
</dbReference>
<feature type="domain" description="CBS" evidence="11">
    <location>
        <begin position="279"/>
        <end position="336"/>
    </location>
</feature>
<evidence type="ECO:0000256" key="8">
    <source>
        <dbReference type="PROSITE-ProRule" id="PRU00703"/>
    </source>
</evidence>
<evidence type="ECO:0000256" key="9">
    <source>
        <dbReference type="PROSITE-ProRule" id="PRU01193"/>
    </source>
</evidence>
<dbReference type="CDD" id="cd04590">
    <property type="entry name" value="CBS_pair_CorC_HlyC_assoc"/>
    <property type="match status" value="1"/>
</dbReference>
<evidence type="ECO:0000256" key="5">
    <source>
        <dbReference type="ARBA" id="ARBA00022989"/>
    </source>
</evidence>
<dbReference type="RefSeq" id="WP_420904046.1">
    <property type="nucleotide sequence ID" value="NZ_BAAFGK010000002.1"/>
</dbReference>
<evidence type="ECO:0008006" key="15">
    <source>
        <dbReference type="Google" id="ProtNLM"/>
    </source>
</evidence>
<evidence type="ECO:0000256" key="3">
    <source>
        <dbReference type="ARBA" id="ARBA00022692"/>
    </source>
</evidence>
<feature type="transmembrane region" description="Helical" evidence="10">
    <location>
        <begin position="55"/>
        <end position="79"/>
    </location>
</feature>
<dbReference type="Proteomes" id="UP001628193">
    <property type="component" value="Unassembled WGS sequence"/>
</dbReference>
<dbReference type="SMART" id="SM01091">
    <property type="entry name" value="CorC_HlyC"/>
    <property type="match status" value="1"/>
</dbReference>
<dbReference type="InterPro" id="IPR046342">
    <property type="entry name" value="CBS_dom_sf"/>
</dbReference>
<protein>
    <recommendedName>
        <fullName evidence="15">HlyC/CorC family transporter</fullName>
    </recommendedName>
</protein>
<dbReference type="EMBL" id="BAAFGK010000002">
    <property type="protein sequence ID" value="GAB0056335.1"/>
    <property type="molecule type" value="Genomic_DNA"/>
</dbReference>
<accession>A0ABQ0C621</accession>
<comment type="subcellular location">
    <subcellularLocation>
        <location evidence="1">Cell membrane</location>
        <topology evidence="1">Multi-pass membrane protein</topology>
    </subcellularLocation>
</comment>
<proteinExistence type="predicted"/>
<evidence type="ECO:0000256" key="4">
    <source>
        <dbReference type="ARBA" id="ARBA00022737"/>
    </source>
</evidence>
<dbReference type="Pfam" id="PF01595">
    <property type="entry name" value="CNNM"/>
    <property type="match status" value="1"/>
</dbReference>
<name>A0ABQ0C621_9PROT</name>
<dbReference type="SUPFAM" id="SSF56176">
    <property type="entry name" value="FAD-binding/transporter-associated domain-like"/>
    <property type="match status" value="1"/>
</dbReference>
<dbReference type="PROSITE" id="PS51846">
    <property type="entry name" value="CNNM"/>
    <property type="match status" value="1"/>
</dbReference>
<feature type="domain" description="CNNM transmembrane" evidence="12">
    <location>
        <begin position="1"/>
        <end position="196"/>
    </location>
</feature>
<dbReference type="InterPro" id="IPR000644">
    <property type="entry name" value="CBS_dom"/>
</dbReference>